<dbReference type="SMART" id="SM00091">
    <property type="entry name" value="PAS"/>
    <property type="match status" value="1"/>
</dbReference>
<evidence type="ECO:0000256" key="17">
    <source>
        <dbReference type="SAM" id="Phobius"/>
    </source>
</evidence>
<dbReference type="SMART" id="SM00448">
    <property type="entry name" value="REC"/>
    <property type="match status" value="1"/>
</dbReference>
<evidence type="ECO:0000256" key="2">
    <source>
        <dbReference type="ARBA" id="ARBA00004429"/>
    </source>
</evidence>
<keyword evidence="8 17" id="KW-0812">Transmembrane</keyword>
<dbReference type="InterPro" id="IPR036097">
    <property type="entry name" value="HisK_dim/P_sf"/>
</dbReference>
<dbReference type="SUPFAM" id="SSF47384">
    <property type="entry name" value="Homodimeric domain of signal transducing histidine kinase"/>
    <property type="match status" value="1"/>
</dbReference>
<feature type="transmembrane region" description="Helical" evidence="17">
    <location>
        <begin position="174"/>
        <end position="198"/>
    </location>
</feature>
<evidence type="ECO:0000256" key="5">
    <source>
        <dbReference type="ARBA" id="ARBA00022519"/>
    </source>
</evidence>
<evidence type="ECO:0000256" key="11">
    <source>
        <dbReference type="ARBA" id="ARBA00022840"/>
    </source>
</evidence>
<dbReference type="PROSITE" id="PS50112">
    <property type="entry name" value="PAS"/>
    <property type="match status" value="1"/>
</dbReference>
<dbReference type="Gene3D" id="1.20.120.160">
    <property type="entry name" value="HPT domain"/>
    <property type="match status" value="1"/>
</dbReference>
<dbReference type="SMART" id="SM00387">
    <property type="entry name" value="HATPase_c"/>
    <property type="match status" value="1"/>
</dbReference>
<organism evidence="22 23">
    <name type="scientific">Roseospirillum parvum</name>
    <dbReference type="NCBI Taxonomy" id="83401"/>
    <lineage>
        <taxon>Bacteria</taxon>
        <taxon>Pseudomonadati</taxon>
        <taxon>Pseudomonadota</taxon>
        <taxon>Alphaproteobacteria</taxon>
        <taxon>Rhodospirillales</taxon>
        <taxon>Rhodospirillaceae</taxon>
        <taxon>Roseospirillum</taxon>
    </lineage>
</organism>
<evidence type="ECO:0000259" key="19">
    <source>
        <dbReference type="PROSITE" id="PS50110"/>
    </source>
</evidence>
<dbReference type="InterPro" id="IPR011006">
    <property type="entry name" value="CheY-like_superfamily"/>
</dbReference>
<keyword evidence="23" id="KW-1185">Reference proteome</keyword>
<proteinExistence type="predicted"/>
<dbReference type="Proteomes" id="UP000217076">
    <property type="component" value="Unassembled WGS sequence"/>
</dbReference>
<dbReference type="Gene3D" id="3.30.565.10">
    <property type="entry name" value="Histidine kinase-like ATPase, C-terminal domain"/>
    <property type="match status" value="1"/>
</dbReference>
<evidence type="ECO:0000256" key="7">
    <source>
        <dbReference type="ARBA" id="ARBA00022679"/>
    </source>
</evidence>
<feature type="domain" description="Histidine kinase" evidence="18">
    <location>
        <begin position="368"/>
        <end position="595"/>
    </location>
</feature>
<dbReference type="GO" id="GO:0005886">
    <property type="term" value="C:plasma membrane"/>
    <property type="evidence" value="ECO:0007669"/>
    <property type="project" value="UniProtKB-SubCell"/>
</dbReference>
<keyword evidence="5" id="KW-0997">Cell inner membrane</keyword>
<dbReference type="Pfam" id="PF02518">
    <property type="entry name" value="HATPase_c"/>
    <property type="match status" value="1"/>
</dbReference>
<dbReference type="Pfam" id="PF00989">
    <property type="entry name" value="PAS"/>
    <property type="match status" value="1"/>
</dbReference>
<dbReference type="AlphaFoldDB" id="A0A1G7U912"/>
<dbReference type="PROSITE" id="PS50110">
    <property type="entry name" value="RESPONSE_REGULATORY"/>
    <property type="match status" value="1"/>
</dbReference>
<evidence type="ECO:0000256" key="6">
    <source>
        <dbReference type="ARBA" id="ARBA00022553"/>
    </source>
</evidence>
<dbReference type="PRINTS" id="PR00344">
    <property type="entry name" value="BCTRLSENSOR"/>
</dbReference>
<dbReference type="InterPro" id="IPR013767">
    <property type="entry name" value="PAS_fold"/>
</dbReference>
<keyword evidence="7" id="KW-0808">Transferase</keyword>
<name>A0A1G7U912_9PROT</name>
<dbReference type="Gene3D" id="3.30.450.20">
    <property type="entry name" value="PAS domain"/>
    <property type="match status" value="1"/>
</dbReference>
<dbReference type="FunFam" id="3.30.565.10:FF:000078">
    <property type="entry name" value="Two-component sensor histidine kinase"/>
    <property type="match status" value="1"/>
</dbReference>
<dbReference type="InterPro" id="IPR036890">
    <property type="entry name" value="HATPase_C_sf"/>
</dbReference>
<keyword evidence="14 17" id="KW-0472">Membrane</keyword>
<dbReference type="SMART" id="SM00388">
    <property type="entry name" value="HisKA"/>
    <property type="match status" value="1"/>
</dbReference>
<sequence length="852" mass="90413">MAARRQRGWSERVAGWLVGPQLADELADGLADGLAREPARHASGGMAPGEAAGLLVAGVSSRARHLFAALHVAAGAVAWGLTGWWPPLVAPLLIIGLVIGVGLGRRARASAVWGRWAPSLMALPAGLIWAVLGLDLGSASGVAVALAGPLIALPLIAGSAPAALLLVGPPGLSLLALLGWGPGLACLAGLLVVTLALFRHRLEAAAQALATRRLRQRIDSARDSFRVLAENASDLISIVDSLGEIHFQNPASQRVLGYWPGELEGSNLGDLAHPDDLPGLIDFLARAVDSPADDPERRPGLQLRIRNREGDYRRLALIGQSVPDLPYAPAAVVTAKDVTAEHQAAEYLRQARDRAEQAGQAKAEFLATMSHEIRTPMSGLLGLIDLLARTDLQPEQRRYLDLLATTGQHLFDLLNDILDFSKIEAGRLDLREAPFSLPELVSATVDLMTMRAEEKGLALSAEVDPALPPLWIGDERLVRQILVNLVGNALKFTERGGVTVHVGPAGDAPPDAPPATPRGVVFSVRDTGIGIPPEKREAIFESFAQLDTSRTRRFGGTGLGLAICRRLVELMGGWIEVDSQPGRGSTFRFQIRLEPCPERRRARRGEDSAERPSWRFAPARLLLVDDSALNRMVLRGLLAGHPFELSEAEDGRAALDRLEAEAPPFDLVIMDMQMPRLDGIEVLRRLRAREARLGLARTRVMILSATALAEDRTAALAAGCDEFAMKPLRPGALERLLGRLLPRTPEAAEGDDGESAESPAGPDLSSLLPRFVARAGAGLPALEAAIAAADWPELGRLAHGLKGDSALVGASDVTHLARALEGAAARADGGEAEAVRAGLEAALAELAENGAA</sequence>
<dbReference type="Pfam" id="PF00512">
    <property type="entry name" value="HisKA"/>
    <property type="match status" value="1"/>
</dbReference>
<evidence type="ECO:0000256" key="8">
    <source>
        <dbReference type="ARBA" id="ARBA00022692"/>
    </source>
</evidence>
<dbReference type="Pfam" id="PF01627">
    <property type="entry name" value="Hpt"/>
    <property type="match status" value="1"/>
</dbReference>
<dbReference type="EC" id="2.7.13.3" evidence="3"/>
<evidence type="ECO:0000259" key="21">
    <source>
        <dbReference type="PROSITE" id="PS50894"/>
    </source>
</evidence>
<feature type="domain" description="Response regulatory" evidence="19">
    <location>
        <begin position="620"/>
        <end position="741"/>
    </location>
</feature>
<dbReference type="SUPFAM" id="SSF55874">
    <property type="entry name" value="ATPase domain of HSP90 chaperone/DNA topoisomerase II/histidine kinase"/>
    <property type="match status" value="1"/>
</dbReference>
<gene>
    <name evidence="22" type="ORF">SAMN05421742_101250</name>
</gene>
<dbReference type="SUPFAM" id="SSF47226">
    <property type="entry name" value="Histidine-containing phosphotransfer domain, HPT domain"/>
    <property type="match status" value="1"/>
</dbReference>
<feature type="transmembrane region" description="Helical" evidence="17">
    <location>
        <begin position="116"/>
        <end position="134"/>
    </location>
</feature>
<dbReference type="NCBIfam" id="TIGR00229">
    <property type="entry name" value="sensory_box"/>
    <property type="match status" value="1"/>
</dbReference>
<dbReference type="InterPro" id="IPR001789">
    <property type="entry name" value="Sig_transdc_resp-reg_receiver"/>
</dbReference>
<evidence type="ECO:0000259" key="20">
    <source>
        <dbReference type="PROSITE" id="PS50112"/>
    </source>
</evidence>
<feature type="modified residue" description="4-aspartylphosphate" evidence="16">
    <location>
        <position position="671"/>
    </location>
</feature>
<keyword evidence="11" id="KW-0067">ATP-binding</keyword>
<evidence type="ECO:0000313" key="23">
    <source>
        <dbReference type="Proteomes" id="UP000217076"/>
    </source>
</evidence>
<evidence type="ECO:0000313" key="22">
    <source>
        <dbReference type="EMBL" id="SDG43927.1"/>
    </source>
</evidence>
<dbReference type="Gene3D" id="3.40.50.2300">
    <property type="match status" value="1"/>
</dbReference>
<dbReference type="InterPro" id="IPR003594">
    <property type="entry name" value="HATPase_dom"/>
</dbReference>
<dbReference type="PROSITE" id="PS50109">
    <property type="entry name" value="HIS_KIN"/>
    <property type="match status" value="1"/>
</dbReference>
<evidence type="ECO:0000256" key="13">
    <source>
        <dbReference type="ARBA" id="ARBA00023012"/>
    </source>
</evidence>
<dbReference type="InterPro" id="IPR000014">
    <property type="entry name" value="PAS"/>
</dbReference>
<dbReference type="Pfam" id="PF00072">
    <property type="entry name" value="Response_reg"/>
    <property type="match status" value="1"/>
</dbReference>
<dbReference type="CDD" id="cd16922">
    <property type="entry name" value="HATPase_EvgS-ArcB-TorS-like"/>
    <property type="match status" value="1"/>
</dbReference>
<dbReference type="PANTHER" id="PTHR43047:SF64">
    <property type="entry name" value="HISTIDINE KINASE CONTAINING CHEY-HOMOLOGOUS RECEIVER DOMAIN AND PAS DOMAIN-RELATED"/>
    <property type="match status" value="1"/>
</dbReference>
<feature type="transmembrane region" description="Helical" evidence="17">
    <location>
        <begin position="146"/>
        <end position="167"/>
    </location>
</feature>
<keyword evidence="6 16" id="KW-0597">Phosphoprotein</keyword>
<keyword evidence="12 17" id="KW-1133">Transmembrane helix</keyword>
<dbReference type="CDD" id="cd17546">
    <property type="entry name" value="REC_hyHK_CKI1_RcsC-like"/>
    <property type="match status" value="1"/>
</dbReference>
<evidence type="ECO:0000256" key="10">
    <source>
        <dbReference type="ARBA" id="ARBA00022777"/>
    </source>
</evidence>
<evidence type="ECO:0000256" key="4">
    <source>
        <dbReference type="ARBA" id="ARBA00022475"/>
    </source>
</evidence>
<evidence type="ECO:0000256" key="12">
    <source>
        <dbReference type="ARBA" id="ARBA00022989"/>
    </source>
</evidence>
<dbReference type="GO" id="GO:0006355">
    <property type="term" value="P:regulation of DNA-templated transcription"/>
    <property type="evidence" value="ECO:0007669"/>
    <property type="project" value="InterPro"/>
</dbReference>
<protein>
    <recommendedName>
        <fullName evidence="3">histidine kinase</fullName>
        <ecNumber evidence="3">2.7.13.3</ecNumber>
    </recommendedName>
</protein>
<dbReference type="InterPro" id="IPR035965">
    <property type="entry name" value="PAS-like_dom_sf"/>
</dbReference>
<dbReference type="SUPFAM" id="SSF55785">
    <property type="entry name" value="PYP-like sensor domain (PAS domain)"/>
    <property type="match status" value="1"/>
</dbReference>
<evidence type="ECO:0000256" key="9">
    <source>
        <dbReference type="ARBA" id="ARBA00022741"/>
    </source>
</evidence>
<accession>A0A1G7U912</accession>
<dbReference type="InterPro" id="IPR036641">
    <property type="entry name" value="HPT_dom_sf"/>
</dbReference>
<dbReference type="PANTHER" id="PTHR43047">
    <property type="entry name" value="TWO-COMPONENT HISTIDINE PROTEIN KINASE"/>
    <property type="match status" value="1"/>
</dbReference>
<evidence type="ECO:0000256" key="15">
    <source>
        <dbReference type="PROSITE-ProRule" id="PRU00110"/>
    </source>
</evidence>
<evidence type="ECO:0000256" key="1">
    <source>
        <dbReference type="ARBA" id="ARBA00000085"/>
    </source>
</evidence>
<feature type="domain" description="HPt" evidence="21">
    <location>
        <begin position="760"/>
        <end position="852"/>
    </location>
</feature>
<keyword evidence="13" id="KW-0902">Two-component regulatory system</keyword>
<dbReference type="FunFam" id="1.10.287.130:FF:000004">
    <property type="entry name" value="Ethylene receptor 1"/>
    <property type="match status" value="1"/>
</dbReference>
<dbReference type="PROSITE" id="PS50894">
    <property type="entry name" value="HPT"/>
    <property type="match status" value="1"/>
</dbReference>
<dbReference type="InterPro" id="IPR003661">
    <property type="entry name" value="HisK_dim/P_dom"/>
</dbReference>
<dbReference type="InterPro" id="IPR005467">
    <property type="entry name" value="His_kinase_dom"/>
</dbReference>
<evidence type="ECO:0000256" key="16">
    <source>
        <dbReference type="PROSITE-ProRule" id="PRU00169"/>
    </source>
</evidence>
<keyword evidence="9" id="KW-0547">Nucleotide-binding</keyword>
<dbReference type="CDD" id="cd00130">
    <property type="entry name" value="PAS"/>
    <property type="match status" value="1"/>
</dbReference>
<feature type="transmembrane region" description="Helical" evidence="17">
    <location>
        <begin position="88"/>
        <end position="104"/>
    </location>
</feature>
<comment type="subcellular location">
    <subcellularLocation>
        <location evidence="2">Cell inner membrane</location>
        <topology evidence="2">Multi-pass membrane protein</topology>
    </subcellularLocation>
</comment>
<feature type="modified residue" description="Phosphohistidine" evidence="15">
    <location>
        <position position="799"/>
    </location>
</feature>
<evidence type="ECO:0000259" key="18">
    <source>
        <dbReference type="PROSITE" id="PS50109"/>
    </source>
</evidence>
<dbReference type="CDD" id="cd00082">
    <property type="entry name" value="HisKA"/>
    <property type="match status" value="1"/>
</dbReference>
<dbReference type="InterPro" id="IPR008207">
    <property type="entry name" value="Sig_transdc_His_kin_Hpt_dom"/>
</dbReference>
<dbReference type="STRING" id="83401.SAMN05421742_101250"/>
<keyword evidence="4" id="KW-1003">Cell membrane</keyword>
<dbReference type="SUPFAM" id="SSF52172">
    <property type="entry name" value="CheY-like"/>
    <property type="match status" value="1"/>
</dbReference>
<reference evidence="23" key="1">
    <citation type="submission" date="2016-10" db="EMBL/GenBank/DDBJ databases">
        <authorList>
            <person name="Varghese N."/>
            <person name="Submissions S."/>
        </authorList>
    </citation>
    <scope>NUCLEOTIDE SEQUENCE [LARGE SCALE GENOMIC DNA]</scope>
    <source>
        <strain evidence="23">930I</strain>
    </source>
</reference>
<keyword evidence="10" id="KW-0418">Kinase</keyword>
<dbReference type="GO" id="GO:0005524">
    <property type="term" value="F:ATP binding"/>
    <property type="evidence" value="ECO:0007669"/>
    <property type="project" value="UniProtKB-KW"/>
</dbReference>
<dbReference type="GO" id="GO:0000155">
    <property type="term" value="F:phosphorelay sensor kinase activity"/>
    <property type="evidence" value="ECO:0007669"/>
    <property type="project" value="InterPro"/>
</dbReference>
<dbReference type="Gene3D" id="1.10.287.130">
    <property type="match status" value="1"/>
</dbReference>
<feature type="transmembrane region" description="Helical" evidence="17">
    <location>
        <begin position="65"/>
        <end position="82"/>
    </location>
</feature>
<dbReference type="InterPro" id="IPR004358">
    <property type="entry name" value="Sig_transdc_His_kin-like_C"/>
</dbReference>
<dbReference type="EMBL" id="FNCV01000001">
    <property type="protein sequence ID" value="SDG43927.1"/>
    <property type="molecule type" value="Genomic_DNA"/>
</dbReference>
<comment type="catalytic activity">
    <reaction evidence="1">
        <text>ATP + protein L-histidine = ADP + protein N-phospho-L-histidine.</text>
        <dbReference type="EC" id="2.7.13.3"/>
    </reaction>
</comment>
<feature type="domain" description="PAS" evidence="20">
    <location>
        <begin position="221"/>
        <end position="291"/>
    </location>
</feature>
<evidence type="ECO:0000256" key="3">
    <source>
        <dbReference type="ARBA" id="ARBA00012438"/>
    </source>
</evidence>
<evidence type="ECO:0000256" key="14">
    <source>
        <dbReference type="ARBA" id="ARBA00023136"/>
    </source>
</evidence>